<dbReference type="GO" id="GO:0008233">
    <property type="term" value="F:peptidase activity"/>
    <property type="evidence" value="ECO:0007669"/>
    <property type="project" value="UniProtKB-KW"/>
</dbReference>
<dbReference type="InterPro" id="IPR054465">
    <property type="entry name" value="Integrase_p58-like_C"/>
</dbReference>
<dbReference type="PANTHER" id="PTHR37984:SF5">
    <property type="entry name" value="PROTEIN NYNRIN-LIKE"/>
    <property type="match status" value="1"/>
</dbReference>
<evidence type="ECO:0000256" key="9">
    <source>
        <dbReference type="SAM" id="Coils"/>
    </source>
</evidence>
<reference evidence="13 14" key="1">
    <citation type="submission" date="2016-03" db="EMBL/GenBank/DDBJ databases">
        <title>EvidentialGene: Evidence-directed Construction of Genes on Genomes.</title>
        <authorList>
            <person name="Gilbert D.G."/>
            <person name="Choi J.-H."/>
            <person name="Mockaitis K."/>
            <person name="Colbourne J."/>
            <person name="Pfrender M."/>
        </authorList>
    </citation>
    <scope>NUCLEOTIDE SEQUENCE [LARGE SCALE GENOMIC DNA]</scope>
    <source>
        <strain evidence="13 14">Xinb3</strain>
        <tissue evidence="13">Complete organism</tissue>
    </source>
</reference>
<dbReference type="FunFam" id="1.10.340.70:FF:000001">
    <property type="entry name" value="Retrovirus-related Pol polyprotein from transposon gypsy-like Protein"/>
    <property type="match status" value="1"/>
</dbReference>
<sequence>MPEQTKVRHLLRGLKPSLLEKVYPLVEHGVTNTQTLFQLVQRHSQASHLANNSDWSSKILPPTPCMFVTQEQLQKAITGVERKVEQVESKMDAQLKNVQSQIEGSATSVIQAVSDMFKNNAQTNTRQDNTFDNQSTFKRTHEGKPICNRCNRPGHIARIQLRLLIQIQLTNPQTKTKLVLKDVICCKYLVEAIIDTGSGITVVSPTFSKLLNIPLQPWIGPDILLADGQRTRPLGSINIEVRIDNVTVFVSAIVLQINGYELLLGNDTLRQLNKEAHTIPAHSSVAIAVERTKDVKSCGTSSIAQLLMIEPSAKVMNDKGVSTGRICFQSNSPPEIIYLINFSDSPQWISKDSKLGEIINVEIPDTKPLTLEEDTIDFENAINKELPEEDRQAIKDLLFKHRSCFAVNDHDLGSSNLVQHGIDIGNHQPVHQAPYPSAWKQREHIEPQVKRMEDAGIIERSQSPFAAPVVLVRKSDGTWGFCIDYRRLNVITVKDVYPLPRIEDALSRLEGSKYFSLMDLQSGYWQVQMKPEDREKTAFITADGLYHFKVMPFGLTNAPSTFQRMMDVLLAGLKWNTCLVYLDDIVVFSDSIQQHLTRLEDVLQRLSKANLKLKPSKCTFAATRLKILGYVVCGAGLSPDPSKIDAVINFPVPTSLKDLLSFIGLCSYYRRFIKDFAVIAKPLTNLSRKGQPFVWTSEQQNSFQTLKTALTSSSVLGHPNYELPMEIHCDACDYGIGAVLIQHQDGKERVLAYASRLLSSAERNYSITEKECLALVWSIQKFKIYVWGTKIRIITDHHALCWLMRKKDLAGRLARWSLQLQDFDIEIIHRSGRLHSDADTLSRYPTSPPEPETDIPMFYSSLPANINMRSLQMESNWYKAIISGLQETRPQKRVRHAIRHFVLRDGVLFHRVVKHGQVFYRLCIPQVLIEQVLLACHDDITAGHLGISRTLDKIHKRYFWPKMTQHITNYVQSCADCQSKKKPRERPAGYMQPIHPKQPFEKIGLDLIGPFPLSSLGNRHVIIAVDYLTKWVIAKAVPVATTVQIVDFFVRRIILQHAAPLNVISDRGQCLTSEFAEELFRALQSNHLVTTAYHPQCNGLVERFNHTFAEMLSMFVNSNHSNWDDVIDHVVFAYNTSKHESTGMTPFFLLYGREARLPIDVALGNNPNPVSTIHKFQLLHQLPSLREKVKRRLLLVQHRQKQRYDNRRKEKSYKVGDLVWVYRPIRKKGRSTKLLHRYNGPFRVTKRLSKITYEVRSEQKHKKITDNVHVCNLKPFYPRLPLPILDMTSPRKQLASVSRGAREKKSVVVSDQGSGSDTFLSIPPSDFQEKMPEVSSDQGSENSIPSLSHPQPSILPTITREKIPVVISGQGSTSVSVDKDKIQERRVRFKKQNFRSSSRPRLIYDNLRPRSGLKIHNRLGINEN</sequence>
<dbReference type="GO" id="GO:0004519">
    <property type="term" value="F:endonuclease activity"/>
    <property type="evidence" value="ECO:0007669"/>
    <property type="project" value="UniProtKB-KW"/>
</dbReference>
<evidence type="ECO:0000256" key="8">
    <source>
        <dbReference type="ARBA" id="ARBA00022918"/>
    </source>
</evidence>
<dbReference type="InterPro" id="IPR050951">
    <property type="entry name" value="Retrovirus_Pol_polyprotein"/>
</dbReference>
<evidence type="ECO:0000256" key="6">
    <source>
        <dbReference type="ARBA" id="ARBA00022759"/>
    </source>
</evidence>
<dbReference type="GO" id="GO:0042575">
    <property type="term" value="C:DNA polymerase complex"/>
    <property type="evidence" value="ECO:0007669"/>
    <property type="project" value="UniProtKB-ARBA"/>
</dbReference>
<dbReference type="InterPro" id="IPR041373">
    <property type="entry name" value="RT_RNaseH"/>
</dbReference>
<evidence type="ECO:0000259" key="11">
    <source>
        <dbReference type="PROSITE" id="PS50878"/>
    </source>
</evidence>
<keyword evidence="4" id="KW-0548">Nucleotidyltransferase</keyword>
<organism evidence="13 14">
    <name type="scientific">Daphnia magna</name>
    <dbReference type="NCBI Taxonomy" id="35525"/>
    <lineage>
        <taxon>Eukaryota</taxon>
        <taxon>Metazoa</taxon>
        <taxon>Ecdysozoa</taxon>
        <taxon>Arthropoda</taxon>
        <taxon>Crustacea</taxon>
        <taxon>Branchiopoda</taxon>
        <taxon>Diplostraca</taxon>
        <taxon>Cladocera</taxon>
        <taxon>Anomopoda</taxon>
        <taxon>Daphniidae</taxon>
        <taxon>Daphnia</taxon>
    </lineage>
</organism>
<evidence type="ECO:0000259" key="12">
    <source>
        <dbReference type="PROSITE" id="PS50994"/>
    </source>
</evidence>
<dbReference type="PANTHER" id="PTHR37984">
    <property type="entry name" value="PROTEIN CBG26694"/>
    <property type="match status" value="1"/>
</dbReference>
<name>A0A164KLJ0_9CRUS</name>
<dbReference type="FunFam" id="3.10.10.10:FF:000007">
    <property type="entry name" value="Retrovirus-related Pol polyprotein from transposon 17.6-like Protein"/>
    <property type="match status" value="1"/>
</dbReference>
<feature type="region of interest" description="Disordered" evidence="10">
    <location>
        <begin position="1295"/>
        <end position="1354"/>
    </location>
</feature>
<dbReference type="SUPFAM" id="SSF53098">
    <property type="entry name" value="Ribonuclease H-like"/>
    <property type="match status" value="1"/>
</dbReference>
<feature type="coiled-coil region" evidence="9">
    <location>
        <begin position="70"/>
        <end position="97"/>
    </location>
</feature>
<dbReference type="EMBL" id="LRGB01003288">
    <property type="protein sequence ID" value="KZS03371.1"/>
    <property type="molecule type" value="Genomic_DNA"/>
</dbReference>
<dbReference type="Gene3D" id="3.30.70.270">
    <property type="match status" value="2"/>
</dbReference>
<evidence type="ECO:0000313" key="13">
    <source>
        <dbReference type="EMBL" id="KZS03371.1"/>
    </source>
</evidence>
<keyword evidence="6" id="KW-0255">Endonuclease</keyword>
<gene>
    <name evidence="13" type="ORF">APZ42_033915</name>
</gene>
<evidence type="ECO:0000256" key="5">
    <source>
        <dbReference type="ARBA" id="ARBA00022722"/>
    </source>
</evidence>
<keyword evidence="3" id="KW-0808">Transferase</keyword>
<dbReference type="InterPro" id="IPR001584">
    <property type="entry name" value="Integrase_cat-core"/>
</dbReference>
<dbReference type="FunFam" id="3.10.20.370:FF:000001">
    <property type="entry name" value="Retrovirus-related Pol polyprotein from transposon 17.6-like protein"/>
    <property type="match status" value="1"/>
</dbReference>
<dbReference type="InterPro" id="IPR000477">
    <property type="entry name" value="RT_dom"/>
</dbReference>
<evidence type="ECO:0000256" key="4">
    <source>
        <dbReference type="ARBA" id="ARBA00022695"/>
    </source>
</evidence>
<dbReference type="CDD" id="cd01647">
    <property type="entry name" value="RT_LTR"/>
    <property type="match status" value="1"/>
</dbReference>
<dbReference type="InterPro" id="IPR043502">
    <property type="entry name" value="DNA/RNA_pol_sf"/>
</dbReference>
<evidence type="ECO:0000256" key="1">
    <source>
        <dbReference type="ARBA" id="ARBA00012493"/>
    </source>
</evidence>
<evidence type="ECO:0000256" key="7">
    <source>
        <dbReference type="ARBA" id="ARBA00022801"/>
    </source>
</evidence>
<dbReference type="Proteomes" id="UP000076858">
    <property type="component" value="Unassembled WGS sequence"/>
</dbReference>
<dbReference type="FunFam" id="3.30.420.10:FF:000032">
    <property type="entry name" value="Retrovirus-related Pol polyprotein from transposon 297-like Protein"/>
    <property type="match status" value="1"/>
</dbReference>
<dbReference type="InterPro" id="IPR041588">
    <property type="entry name" value="Integrase_H2C2"/>
</dbReference>
<dbReference type="CDD" id="cd09274">
    <property type="entry name" value="RNase_HI_RT_Ty3"/>
    <property type="match status" value="1"/>
</dbReference>
<evidence type="ECO:0000256" key="3">
    <source>
        <dbReference type="ARBA" id="ARBA00022679"/>
    </source>
</evidence>
<dbReference type="Pfam" id="PF17917">
    <property type="entry name" value="RT_RNaseH"/>
    <property type="match status" value="1"/>
</dbReference>
<protein>
    <recommendedName>
        <fullName evidence="1">RNA-directed DNA polymerase</fullName>
        <ecNumber evidence="1">2.7.7.49</ecNumber>
    </recommendedName>
</protein>
<dbReference type="InterPro" id="IPR036397">
    <property type="entry name" value="RNaseH_sf"/>
</dbReference>
<dbReference type="InterPro" id="IPR021109">
    <property type="entry name" value="Peptidase_aspartic_dom_sf"/>
</dbReference>
<dbReference type="OrthoDB" id="6382106at2759"/>
<comment type="caution">
    <text evidence="13">The sequence shown here is derived from an EMBL/GenBank/DDBJ whole genome shotgun (WGS) entry which is preliminary data.</text>
</comment>
<evidence type="ECO:0000256" key="10">
    <source>
        <dbReference type="SAM" id="MobiDB-lite"/>
    </source>
</evidence>
<dbReference type="Gene3D" id="3.10.10.10">
    <property type="entry name" value="HIV Type 1 Reverse Transcriptase, subunit A, domain 1"/>
    <property type="match status" value="1"/>
</dbReference>
<accession>A0A164KLJ0</accession>
<dbReference type="FunFam" id="3.30.70.270:FF:000020">
    <property type="entry name" value="Transposon Tf2-6 polyprotein-like Protein"/>
    <property type="match status" value="1"/>
</dbReference>
<keyword evidence="5" id="KW-0540">Nuclease</keyword>
<dbReference type="PROSITE" id="PS50878">
    <property type="entry name" value="RT_POL"/>
    <property type="match status" value="1"/>
</dbReference>
<keyword evidence="8" id="KW-0695">RNA-directed DNA polymerase</keyword>
<proteinExistence type="predicted"/>
<dbReference type="GO" id="GO:0003676">
    <property type="term" value="F:nucleic acid binding"/>
    <property type="evidence" value="ECO:0007669"/>
    <property type="project" value="InterPro"/>
</dbReference>
<dbReference type="Pfam" id="PF17921">
    <property type="entry name" value="Integrase_H2C2"/>
    <property type="match status" value="1"/>
</dbReference>
<feature type="compositionally biased region" description="Polar residues" evidence="10">
    <location>
        <begin position="1335"/>
        <end position="1354"/>
    </location>
</feature>
<keyword evidence="7" id="KW-0378">Hydrolase</keyword>
<dbReference type="GO" id="GO:0015074">
    <property type="term" value="P:DNA integration"/>
    <property type="evidence" value="ECO:0007669"/>
    <property type="project" value="InterPro"/>
</dbReference>
<dbReference type="Gene3D" id="2.40.70.10">
    <property type="entry name" value="Acid Proteases"/>
    <property type="match status" value="1"/>
</dbReference>
<dbReference type="PROSITE" id="PS50994">
    <property type="entry name" value="INTEGRASE"/>
    <property type="match status" value="1"/>
</dbReference>
<evidence type="ECO:0000313" key="14">
    <source>
        <dbReference type="Proteomes" id="UP000076858"/>
    </source>
</evidence>
<keyword evidence="14" id="KW-1185">Reference proteome</keyword>
<dbReference type="InterPro" id="IPR012337">
    <property type="entry name" value="RNaseH-like_sf"/>
</dbReference>
<dbReference type="Pfam" id="PF00078">
    <property type="entry name" value="RVT_1"/>
    <property type="match status" value="1"/>
</dbReference>
<feature type="domain" description="Reverse transcriptase" evidence="11">
    <location>
        <begin position="453"/>
        <end position="632"/>
    </location>
</feature>
<dbReference type="Pfam" id="PF22938">
    <property type="entry name" value="Integrase_p58_C"/>
    <property type="match status" value="1"/>
</dbReference>
<dbReference type="STRING" id="35525.A0A164KLJ0"/>
<evidence type="ECO:0000256" key="2">
    <source>
        <dbReference type="ARBA" id="ARBA00022670"/>
    </source>
</evidence>
<dbReference type="InterPro" id="IPR043128">
    <property type="entry name" value="Rev_trsase/Diguanyl_cyclase"/>
</dbReference>
<dbReference type="Gene3D" id="3.30.420.10">
    <property type="entry name" value="Ribonuclease H-like superfamily/Ribonuclease H"/>
    <property type="match status" value="1"/>
</dbReference>
<feature type="domain" description="Integrase catalytic" evidence="12">
    <location>
        <begin position="995"/>
        <end position="1154"/>
    </location>
</feature>
<dbReference type="SUPFAM" id="SSF56672">
    <property type="entry name" value="DNA/RNA polymerases"/>
    <property type="match status" value="1"/>
</dbReference>
<dbReference type="CDD" id="cd00303">
    <property type="entry name" value="retropepsin_like"/>
    <property type="match status" value="1"/>
</dbReference>
<keyword evidence="9" id="KW-0175">Coiled coil</keyword>
<keyword evidence="2" id="KW-0645">Protease</keyword>
<dbReference type="SUPFAM" id="SSF50630">
    <property type="entry name" value="Acid proteases"/>
    <property type="match status" value="1"/>
</dbReference>
<dbReference type="GO" id="GO:0003964">
    <property type="term" value="F:RNA-directed DNA polymerase activity"/>
    <property type="evidence" value="ECO:0007669"/>
    <property type="project" value="UniProtKB-KW"/>
</dbReference>
<feature type="compositionally biased region" description="Low complexity" evidence="10">
    <location>
        <begin position="1307"/>
        <end position="1317"/>
    </location>
</feature>
<dbReference type="EC" id="2.7.7.49" evidence="1"/>
<dbReference type="Gene3D" id="1.10.340.70">
    <property type="match status" value="1"/>
</dbReference>
<dbReference type="GO" id="GO:0006508">
    <property type="term" value="P:proteolysis"/>
    <property type="evidence" value="ECO:0007669"/>
    <property type="project" value="UniProtKB-KW"/>
</dbReference>